<dbReference type="PANTHER" id="PTHR30055:SF237">
    <property type="entry name" value="TRANSCRIPTIONAL REPRESSOR MCE3R"/>
    <property type="match status" value="1"/>
</dbReference>
<dbReference type="Pfam" id="PF17932">
    <property type="entry name" value="TetR_C_24"/>
    <property type="match status" value="1"/>
</dbReference>
<dbReference type="Proteomes" id="UP000616114">
    <property type="component" value="Unassembled WGS sequence"/>
</dbReference>
<dbReference type="PRINTS" id="PR00455">
    <property type="entry name" value="HTHTETR"/>
</dbReference>
<evidence type="ECO:0000313" key="7">
    <source>
        <dbReference type="Proteomes" id="UP000616114"/>
    </source>
</evidence>
<dbReference type="PROSITE" id="PS50977">
    <property type="entry name" value="HTH_TETR_2"/>
    <property type="match status" value="1"/>
</dbReference>
<dbReference type="AlphaFoldDB" id="A0A8J2TSX5"/>
<evidence type="ECO:0000259" key="5">
    <source>
        <dbReference type="PROSITE" id="PS50977"/>
    </source>
</evidence>
<evidence type="ECO:0000256" key="1">
    <source>
        <dbReference type="ARBA" id="ARBA00023015"/>
    </source>
</evidence>
<sequence length="209" mass="22541">MAEPMSRSAQKAQRREQLLRAAAGLFAEHGFRAVRLEDIGAGAGVSGPAVYRHFASKEAVLTELLVGISERLADGGRTVVGNAGTGAGSAEAAMRGLVDFHVDFAVSHPELIRIQDRDFPALPQEAQRQVRKLQRIYVQCWAEALQRYQRETSGNGAGRPAEGDPAAATVRVQAVFGLINSTPHLGTRMPHRLVREQLTEAARGALGLR</sequence>
<dbReference type="FunFam" id="1.10.10.60:FF:000141">
    <property type="entry name" value="TetR family transcriptional regulator"/>
    <property type="match status" value="1"/>
</dbReference>
<accession>A0A8J2TSX5</accession>
<protein>
    <submittedName>
        <fullName evidence="6">Putative transcriptional regulator, TetR family protein</fullName>
    </submittedName>
</protein>
<comment type="caution">
    <text evidence="6">The sequence shown here is derived from an EMBL/GenBank/DDBJ whole genome shotgun (WGS) entry which is preliminary data.</text>
</comment>
<dbReference type="InterPro" id="IPR036271">
    <property type="entry name" value="Tet_transcr_reg_TetR-rel_C_sf"/>
</dbReference>
<evidence type="ECO:0000313" key="6">
    <source>
        <dbReference type="EMBL" id="GGA01718.1"/>
    </source>
</evidence>
<dbReference type="InterPro" id="IPR001647">
    <property type="entry name" value="HTH_TetR"/>
</dbReference>
<dbReference type="GO" id="GO:0003700">
    <property type="term" value="F:DNA-binding transcription factor activity"/>
    <property type="evidence" value="ECO:0007669"/>
    <property type="project" value="TreeGrafter"/>
</dbReference>
<evidence type="ECO:0000256" key="3">
    <source>
        <dbReference type="ARBA" id="ARBA00023163"/>
    </source>
</evidence>
<dbReference type="EMBL" id="BMFY01000001">
    <property type="protein sequence ID" value="GGA01718.1"/>
    <property type="molecule type" value="Genomic_DNA"/>
</dbReference>
<dbReference type="InterPro" id="IPR041490">
    <property type="entry name" value="KstR2_TetR_C"/>
</dbReference>
<dbReference type="Gene3D" id="1.10.357.10">
    <property type="entry name" value="Tetracycline Repressor, domain 2"/>
    <property type="match status" value="1"/>
</dbReference>
<evidence type="ECO:0000256" key="2">
    <source>
        <dbReference type="ARBA" id="ARBA00023125"/>
    </source>
</evidence>
<feature type="DNA-binding region" description="H-T-H motif" evidence="4">
    <location>
        <begin position="35"/>
        <end position="54"/>
    </location>
</feature>
<feature type="domain" description="HTH tetR-type" evidence="5">
    <location>
        <begin position="12"/>
        <end position="72"/>
    </location>
</feature>
<reference evidence="6" key="2">
    <citation type="submission" date="2020-09" db="EMBL/GenBank/DDBJ databases">
        <authorList>
            <person name="Sun Q."/>
            <person name="Zhou Y."/>
        </authorList>
    </citation>
    <scope>NUCLEOTIDE SEQUENCE</scope>
    <source>
        <strain evidence="6">CGMCC 1.12785</strain>
    </source>
</reference>
<name>A0A8J2TSX5_9MICO</name>
<organism evidence="6 7">
    <name type="scientific">Sediminivirga luteola</name>
    <dbReference type="NCBI Taxonomy" id="1774748"/>
    <lineage>
        <taxon>Bacteria</taxon>
        <taxon>Bacillati</taxon>
        <taxon>Actinomycetota</taxon>
        <taxon>Actinomycetes</taxon>
        <taxon>Micrococcales</taxon>
        <taxon>Brevibacteriaceae</taxon>
        <taxon>Sediminivirga</taxon>
    </lineage>
</organism>
<keyword evidence="1" id="KW-0805">Transcription regulation</keyword>
<dbReference type="Gene3D" id="1.10.10.60">
    <property type="entry name" value="Homeodomain-like"/>
    <property type="match status" value="1"/>
</dbReference>
<proteinExistence type="predicted"/>
<dbReference type="InterPro" id="IPR050109">
    <property type="entry name" value="HTH-type_TetR-like_transc_reg"/>
</dbReference>
<keyword evidence="3" id="KW-0804">Transcription</keyword>
<dbReference type="InterPro" id="IPR009057">
    <property type="entry name" value="Homeodomain-like_sf"/>
</dbReference>
<reference evidence="6" key="1">
    <citation type="journal article" date="2014" name="Int. J. Syst. Evol. Microbiol.">
        <title>Complete genome sequence of Corynebacterium casei LMG S-19264T (=DSM 44701T), isolated from a smear-ripened cheese.</title>
        <authorList>
            <consortium name="US DOE Joint Genome Institute (JGI-PGF)"/>
            <person name="Walter F."/>
            <person name="Albersmeier A."/>
            <person name="Kalinowski J."/>
            <person name="Ruckert C."/>
        </authorList>
    </citation>
    <scope>NUCLEOTIDE SEQUENCE</scope>
    <source>
        <strain evidence="6">CGMCC 1.12785</strain>
    </source>
</reference>
<dbReference type="SUPFAM" id="SSF48498">
    <property type="entry name" value="Tetracyclin repressor-like, C-terminal domain"/>
    <property type="match status" value="1"/>
</dbReference>
<gene>
    <name evidence="6" type="ORF">GCM10011333_00200</name>
</gene>
<dbReference type="GO" id="GO:0045892">
    <property type="term" value="P:negative regulation of DNA-templated transcription"/>
    <property type="evidence" value="ECO:0007669"/>
    <property type="project" value="UniProtKB-ARBA"/>
</dbReference>
<dbReference type="GO" id="GO:0000976">
    <property type="term" value="F:transcription cis-regulatory region binding"/>
    <property type="evidence" value="ECO:0007669"/>
    <property type="project" value="TreeGrafter"/>
</dbReference>
<evidence type="ECO:0000256" key="4">
    <source>
        <dbReference type="PROSITE-ProRule" id="PRU00335"/>
    </source>
</evidence>
<dbReference type="Pfam" id="PF00440">
    <property type="entry name" value="TetR_N"/>
    <property type="match status" value="1"/>
</dbReference>
<keyword evidence="7" id="KW-1185">Reference proteome</keyword>
<dbReference type="SUPFAM" id="SSF46689">
    <property type="entry name" value="Homeodomain-like"/>
    <property type="match status" value="1"/>
</dbReference>
<dbReference type="RefSeq" id="WP_188548894.1">
    <property type="nucleotide sequence ID" value="NZ_BMFY01000001.1"/>
</dbReference>
<dbReference type="PANTHER" id="PTHR30055">
    <property type="entry name" value="HTH-TYPE TRANSCRIPTIONAL REGULATOR RUTR"/>
    <property type="match status" value="1"/>
</dbReference>
<keyword evidence="2 4" id="KW-0238">DNA-binding</keyword>